<reference evidence="5" key="1">
    <citation type="journal article" date="2015" name="Proc. Natl. Acad. Sci. U.S.A.">
        <title>Networks of energetic and metabolic interactions define dynamics in microbial communities.</title>
        <authorList>
            <person name="Embree M."/>
            <person name="Liu J.K."/>
            <person name="Al-Bassam M.M."/>
            <person name="Zengler K."/>
        </authorList>
    </citation>
    <scope>NUCLEOTIDE SEQUENCE</scope>
</reference>
<dbReference type="FunFam" id="3.40.1280.10:FF:000008">
    <property type="entry name" value="Group 3 RNA methyltransferase TrmH"/>
    <property type="match status" value="1"/>
</dbReference>
<dbReference type="GO" id="GO:0032259">
    <property type="term" value="P:methylation"/>
    <property type="evidence" value="ECO:0007669"/>
    <property type="project" value="UniProtKB-KW"/>
</dbReference>
<dbReference type="InterPro" id="IPR013123">
    <property type="entry name" value="SpoU_subst-bd"/>
</dbReference>
<keyword evidence="3 5" id="KW-0808">Transferase</keyword>
<dbReference type="GO" id="GO:0003723">
    <property type="term" value="F:RNA binding"/>
    <property type="evidence" value="ECO:0007669"/>
    <property type="project" value="InterPro"/>
</dbReference>
<dbReference type="SMART" id="SM00967">
    <property type="entry name" value="SpoU_sub_bind"/>
    <property type="match status" value="1"/>
</dbReference>
<accession>A0A0W8FRG7</accession>
<dbReference type="Pfam" id="PF00588">
    <property type="entry name" value="SpoU_methylase"/>
    <property type="match status" value="1"/>
</dbReference>
<dbReference type="AlphaFoldDB" id="A0A0W8FRG7"/>
<dbReference type="NCBIfam" id="TIGR00186">
    <property type="entry name" value="rRNA_methyl_3"/>
    <property type="match status" value="1"/>
</dbReference>
<dbReference type="GO" id="GO:0008173">
    <property type="term" value="F:RNA methyltransferase activity"/>
    <property type="evidence" value="ECO:0007669"/>
    <property type="project" value="InterPro"/>
</dbReference>
<evidence type="ECO:0000256" key="2">
    <source>
        <dbReference type="ARBA" id="ARBA00022603"/>
    </source>
</evidence>
<sequence>MEVVYGINSIRTLLRQQQGGLRKIIIASGRAGSSVKEIIELAGQKIIPVEFNQRKYLDELAGTADHQGVIGLCRPFVYADLDGIVRNRNKSFNSDLILVLDSIMDPHNLGSIIRTAHCLGANGIIIPEDRAASVTAVVNKASAGSVAQIPIARVVNIAQTIDYLKDKGFWVFGAETRGGSNLQEMDFNCPVVLVLGGEAKGIRPLVKKKCDFLLTIPMAGNFDSLNVAVASGIILYEIFCQRHRKIELKK</sequence>
<feature type="domain" description="RNA 2-O ribose methyltransferase substrate binding" evidence="4">
    <location>
        <begin position="3"/>
        <end position="79"/>
    </location>
</feature>
<evidence type="ECO:0000256" key="3">
    <source>
        <dbReference type="ARBA" id="ARBA00022679"/>
    </source>
</evidence>
<proteinExistence type="inferred from homology"/>
<dbReference type="InterPro" id="IPR001537">
    <property type="entry name" value="SpoU_MeTrfase"/>
</dbReference>
<dbReference type="CDD" id="cd18103">
    <property type="entry name" value="SpoU-like_RlmB"/>
    <property type="match status" value="1"/>
</dbReference>
<dbReference type="GO" id="GO:0006396">
    <property type="term" value="P:RNA processing"/>
    <property type="evidence" value="ECO:0007669"/>
    <property type="project" value="InterPro"/>
</dbReference>
<comment type="caution">
    <text evidence="5">The sequence shown here is derived from an EMBL/GenBank/DDBJ whole genome shotgun (WGS) entry which is preliminary data.</text>
</comment>
<dbReference type="Gene3D" id="3.40.1280.10">
    <property type="match status" value="1"/>
</dbReference>
<evidence type="ECO:0000259" key="4">
    <source>
        <dbReference type="SMART" id="SM00967"/>
    </source>
</evidence>
<protein>
    <submittedName>
        <fullName evidence="5">23s rrna (Guanosine-2'-o-)-methyltransferase rlmb</fullName>
    </submittedName>
</protein>
<dbReference type="InterPro" id="IPR029026">
    <property type="entry name" value="tRNA_m1G_MTases_N"/>
</dbReference>
<dbReference type="PANTHER" id="PTHR46429:SF1">
    <property type="entry name" value="23S RRNA (GUANOSINE-2'-O-)-METHYLTRANSFERASE RLMB"/>
    <property type="match status" value="1"/>
</dbReference>
<dbReference type="EMBL" id="LNQE01000909">
    <property type="protein sequence ID" value="KUG23364.1"/>
    <property type="molecule type" value="Genomic_DNA"/>
</dbReference>
<dbReference type="InterPro" id="IPR029028">
    <property type="entry name" value="Alpha/beta_knot_MTases"/>
</dbReference>
<evidence type="ECO:0000256" key="1">
    <source>
        <dbReference type="ARBA" id="ARBA00007228"/>
    </source>
</evidence>
<dbReference type="PANTHER" id="PTHR46429">
    <property type="entry name" value="23S RRNA (GUANOSINE-2'-O-)-METHYLTRANSFERASE RLMB"/>
    <property type="match status" value="1"/>
</dbReference>
<organism evidence="5">
    <name type="scientific">hydrocarbon metagenome</name>
    <dbReference type="NCBI Taxonomy" id="938273"/>
    <lineage>
        <taxon>unclassified sequences</taxon>
        <taxon>metagenomes</taxon>
        <taxon>ecological metagenomes</taxon>
    </lineage>
</organism>
<dbReference type="InterPro" id="IPR004441">
    <property type="entry name" value="rRNA_MeTrfase_TrmH"/>
</dbReference>
<name>A0A0W8FRG7_9ZZZZ</name>
<dbReference type="Pfam" id="PF08032">
    <property type="entry name" value="SpoU_sub_bind"/>
    <property type="match status" value="1"/>
</dbReference>
<dbReference type="SUPFAM" id="SSF55315">
    <property type="entry name" value="L30e-like"/>
    <property type="match status" value="1"/>
</dbReference>
<evidence type="ECO:0000313" key="5">
    <source>
        <dbReference type="EMBL" id="KUG23364.1"/>
    </source>
</evidence>
<gene>
    <name evidence="5" type="ORF">ASZ90_006806</name>
</gene>
<dbReference type="Gene3D" id="3.30.1330.30">
    <property type="match status" value="1"/>
</dbReference>
<dbReference type="SUPFAM" id="SSF75217">
    <property type="entry name" value="alpha/beta knot"/>
    <property type="match status" value="1"/>
</dbReference>
<dbReference type="InterPro" id="IPR029064">
    <property type="entry name" value="Ribosomal_eL30-like_sf"/>
</dbReference>
<keyword evidence="2 5" id="KW-0489">Methyltransferase</keyword>
<comment type="similarity">
    <text evidence="1">Belongs to the class IV-like SAM-binding methyltransferase superfamily. RNA methyltransferase TrmH family.</text>
</comment>
<dbReference type="GO" id="GO:0005829">
    <property type="term" value="C:cytosol"/>
    <property type="evidence" value="ECO:0007669"/>
    <property type="project" value="TreeGrafter"/>
</dbReference>